<reference evidence="3 4" key="1">
    <citation type="submission" date="2020-07" db="EMBL/GenBank/DDBJ databases">
        <title>Sequencing the genomes of 1000 actinobacteria strains.</title>
        <authorList>
            <person name="Klenk H.-P."/>
        </authorList>
    </citation>
    <scope>NUCLEOTIDE SEQUENCE [LARGE SCALE GENOMIC DNA]</scope>
    <source>
        <strain evidence="3 4">DSM 23141</strain>
    </source>
</reference>
<dbReference type="RefSeq" id="WP_179564164.1">
    <property type="nucleotide sequence ID" value="NZ_JACBZY010000001.1"/>
</dbReference>
<evidence type="ECO:0000313" key="4">
    <source>
        <dbReference type="Proteomes" id="UP000553888"/>
    </source>
</evidence>
<organism evidence="3 4">
    <name type="scientific">Schumannella luteola</name>
    <dbReference type="NCBI Taxonomy" id="472059"/>
    <lineage>
        <taxon>Bacteria</taxon>
        <taxon>Bacillati</taxon>
        <taxon>Actinomycetota</taxon>
        <taxon>Actinomycetes</taxon>
        <taxon>Micrococcales</taxon>
        <taxon>Microbacteriaceae</taxon>
        <taxon>Schumannella</taxon>
    </lineage>
</organism>
<dbReference type="EMBL" id="JACBZY010000001">
    <property type="protein sequence ID" value="NYG97473.1"/>
    <property type="molecule type" value="Genomic_DNA"/>
</dbReference>
<dbReference type="AlphaFoldDB" id="A0A852Y5G2"/>
<gene>
    <name evidence="3" type="ORF">BJ979_000099</name>
</gene>
<keyword evidence="4" id="KW-1185">Reference proteome</keyword>
<proteinExistence type="predicted"/>
<keyword evidence="2" id="KW-0472">Membrane</keyword>
<evidence type="ECO:0000313" key="3">
    <source>
        <dbReference type="EMBL" id="NYG97473.1"/>
    </source>
</evidence>
<feature type="transmembrane region" description="Helical" evidence="2">
    <location>
        <begin position="31"/>
        <end position="51"/>
    </location>
</feature>
<keyword evidence="2" id="KW-0812">Transmembrane</keyword>
<protein>
    <recommendedName>
        <fullName evidence="5">DUF4190 domain-containing protein</fullName>
    </recommendedName>
</protein>
<feature type="region of interest" description="Disordered" evidence="1">
    <location>
        <begin position="1"/>
        <end position="24"/>
    </location>
</feature>
<feature type="transmembrane region" description="Helical" evidence="2">
    <location>
        <begin position="57"/>
        <end position="74"/>
    </location>
</feature>
<sequence length="110" mass="11528">MPEPRPSDEPPSEWFAPEQPSPQARPRHDVLGVWSLSLAVLAAIMLAVPIIGDALSLPPALAAVIVGFIALRRHETGASPYLVRPLIGTIVGGLAVVVAGMLMVVTALVH</sequence>
<accession>A0A852Y5G2</accession>
<evidence type="ECO:0008006" key="5">
    <source>
        <dbReference type="Google" id="ProtNLM"/>
    </source>
</evidence>
<evidence type="ECO:0000256" key="2">
    <source>
        <dbReference type="SAM" id="Phobius"/>
    </source>
</evidence>
<evidence type="ECO:0000256" key="1">
    <source>
        <dbReference type="SAM" id="MobiDB-lite"/>
    </source>
</evidence>
<feature type="transmembrane region" description="Helical" evidence="2">
    <location>
        <begin position="86"/>
        <end position="109"/>
    </location>
</feature>
<dbReference type="Proteomes" id="UP000553888">
    <property type="component" value="Unassembled WGS sequence"/>
</dbReference>
<name>A0A852Y5G2_9MICO</name>
<keyword evidence="2" id="KW-1133">Transmembrane helix</keyword>
<comment type="caution">
    <text evidence="3">The sequence shown here is derived from an EMBL/GenBank/DDBJ whole genome shotgun (WGS) entry which is preliminary data.</text>
</comment>